<dbReference type="InterPro" id="IPR014756">
    <property type="entry name" value="Ig_E-set"/>
</dbReference>
<dbReference type="SUPFAM" id="SSF57845">
    <property type="entry name" value="B-box zinc-binding domain"/>
    <property type="match status" value="1"/>
</dbReference>
<organism evidence="15 16">
    <name type="scientific">Strongylocentrotus purpuratus</name>
    <name type="common">Purple sea urchin</name>
    <dbReference type="NCBI Taxonomy" id="7668"/>
    <lineage>
        <taxon>Eukaryota</taxon>
        <taxon>Metazoa</taxon>
        <taxon>Echinodermata</taxon>
        <taxon>Eleutherozoa</taxon>
        <taxon>Echinozoa</taxon>
        <taxon>Echinoidea</taxon>
        <taxon>Euechinoidea</taxon>
        <taxon>Echinacea</taxon>
        <taxon>Camarodonta</taxon>
        <taxon>Echinidea</taxon>
        <taxon>Strongylocentrotidae</taxon>
        <taxon>Strongylocentrotus</taxon>
    </lineage>
</organism>
<evidence type="ECO:0000256" key="8">
    <source>
        <dbReference type="PROSITE-ProRule" id="PRU00024"/>
    </source>
</evidence>
<dbReference type="Proteomes" id="UP000007110">
    <property type="component" value="Unassembled WGS sequence"/>
</dbReference>
<evidence type="ECO:0000256" key="12">
    <source>
        <dbReference type="SAM" id="MobiDB-lite"/>
    </source>
</evidence>
<keyword evidence="6 8" id="KW-0863">Zinc-finger</keyword>
<evidence type="ECO:0000256" key="3">
    <source>
        <dbReference type="ARBA" id="ARBA00022679"/>
    </source>
</evidence>
<keyword evidence="7" id="KW-0862">Zinc</keyword>
<dbReference type="KEGG" id="spu:592222"/>
<dbReference type="Gene3D" id="2.60.40.10">
    <property type="entry name" value="Immunoglobulins"/>
    <property type="match status" value="1"/>
</dbReference>
<dbReference type="Gene3D" id="2.120.10.30">
    <property type="entry name" value="TolB, C-terminal domain"/>
    <property type="match status" value="2"/>
</dbReference>
<dbReference type="SUPFAM" id="SSF81296">
    <property type="entry name" value="E set domains"/>
    <property type="match status" value="1"/>
</dbReference>
<evidence type="ECO:0000259" key="13">
    <source>
        <dbReference type="PROSITE" id="PS50089"/>
    </source>
</evidence>
<dbReference type="SUPFAM" id="SSF57850">
    <property type="entry name" value="RING/U-box"/>
    <property type="match status" value="1"/>
</dbReference>
<evidence type="ECO:0000256" key="11">
    <source>
        <dbReference type="SAM" id="Coils"/>
    </source>
</evidence>
<dbReference type="InterPro" id="IPR057750">
    <property type="entry name" value="TRIM2/3_C"/>
</dbReference>
<dbReference type="EnsemblMetazoa" id="XM_011670788">
    <property type="protein sequence ID" value="XP_011669090"/>
    <property type="gene ID" value="LOC592222"/>
</dbReference>
<dbReference type="SUPFAM" id="SSF101898">
    <property type="entry name" value="NHL repeat"/>
    <property type="match status" value="1"/>
</dbReference>
<dbReference type="CDD" id="cd20482">
    <property type="entry name" value="CC_brat-like"/>
    <property type="match status" value="1"/>
</dbReference>
<feature type="repeat" description="NHL" evidence="10">
    <location>
        <begin position="462"/>
        <end position="502"/>
    </location>
</feature>
<dbReference type="PROSITE" id="PS50194">
    <property type="entry name" value="FILAMIN_REPEAT"/>
    <property type="match status" value="1"/>
</dbReference>
<keyword evidence="3" id="KW-0808">Transferase</keyword>
<feature type="domain" description="B box-type" evidence="14">
    <location>
        <begin position="100"/>
        <end position="141"/>
    </location>
</feature>
<feature type="repeat" description="NHL" evidence="10">
    <location>
        <begin position="506"/>
        <end position="549"/>
    </location>
</feature>
<evidence type="ECO:0000313" key="16">
    <source>
        <dbReference type="Proteomes" id="UP000007110"/>
    </source>
</evidence>
<evidence type="ECO:0000256" key="1">
    <source>
        <dbReference type="ARBA" id="ARBA00008518"/>
    </source>
</evidence>
<keyword evidence="2" id="KW-0597">Phosphoprotein</keyword>
<keyword evidence="4" id="KW-0479">Metal-binding</keyword>
<feature type="repeat" description="NHL" evidence="10">
    <location>
        <begin position="550"/>
        <end position="591"/>
    </location>
</feature>
<reference evidence="16" key="1">
    <citation type="submission" date="2015-02" db="EMBL/GenBank/DDBJ databases">
        <title>Genome sequencing for Strongylocentrotus purpuratus.</title>
        <authorList>
            <person name="Murali S."/>
            <person name="Liu Y."/>
            <person name="Vee V."/>
            <person name="English A."/>
            <person name="Wang M."/>
            <person name="Skinner E."/>
            <person name="Han Y."/>
            <person name="Muzny D.M."/>
            <person name="Worley K.C."/>
            <person name="Gibbs R.A."/>
        </authorList>
    </citation>
    <scope>NUCLEOTIDE SEQUENCE</scope>
</reference>
<dbReference type="InterPro" id="IPR001841">
    <property type="entry name" value="Znf_RING"/>
</dbReference>
<evidence type="ECO:0000256" key="5">
    <source>
        <dbReference type="ARBA" id="ARBA00022737"/>
    </source>
</evidence>
<dbReference type="AlphaFoldDB" id="A0A7M7NIE0"/>
<dbReference type="FunFam" id="2.120.10.30:FF:000004">
    <property type="entry name" value="Tripartite motif containing 2"/>
    <property type="match status" value="1"/>
</dbReference>
<dbReference type="SMART" id="SM00557">
    <property type="entry name" value="IG_FLMN"/>
    <property type="match status" value="1"/>
</dbReference>
<dbReference type="InterPro" id="IPR017868">
    <property type="entry name" value="Filamin/ABP280_repeat-like"/>
</dbReference>
<dbReference type="GeneID" id="592222"/>
<keyword evidence="11" id="KW-0175">Coiled coil</keyword>
<dbReference type="InterPro" id="IPR017907">
    <property type="entry name" value="Znf_RING_CS"/>
</dbReference>
<dbReference type="RefSeq" id="XP_030837063.1">
    <property type="nucleotide sequence ID" value="XM_030981203.1"/>
</dbReference>
<feature type="repeat" description="NHL" evidence="10">
    <location>
        <begin position="595"/>
        <end position="638"/>
    </location>
</feature>
<dbReference type="EnsemblMetazoa" id="XM_030981203">
    <property type="protein sequence ID" value="XP_030837063"/>
    <property type="gene ID" value="LOC592222"/>
</dbReference>
<dbReference type="Pfam" id="PF01436">
    <property type="entry name" value="NHL"/>
    <property type="match status" value="6"/>
</dbReference>
<feature type="coiled-coil region" evidence="11">
    <location>
        <begin position="221"/>
        <end position="248"/>
    </location>
</feature>
<dbReference type="Pfam" id="PF00097">
    <property type="entry name" value="zf-C3HC4"/>
    <property type="match status" value="1"/>
</dbReference>
<accession>A0A7M7NIE0</accession>
<dbReference type="InterPro" id="IPR011042">
    <property type="entry name" value="6-blade_b-propeller_TolB-like"/>
</dbReference>
<evidence type="ECO:0000313" key="15">
    <source>
        <dbReference type="EnsemblMetazoa" id="XP_030837063"/>
    </source>
</evidence>
<dbReference type="FunFam" id="3.30.40.10:FF:000032">
    <property type="entry name" value="Tripartite motif containing 2"/>
    <property type="match status" value="1"/>
</dbReference>
<dbReference type="PANTHER" id="PTHR24104:SF57">
    <property type="entry name" value="BEE-MILK PROTEIN"/>
    <property type="match status" value="1"/>
</dbReference>
<feature type="repeat" description="NHL" evidence="10">
    <location>
        <begin position="686"/>
        <end position="729"/>
    </location>
</feature>
<feature type="coiled-coil region" evidence="11">
    <location>
        <begin position="142"/>
        <end position="169"/>
    </location>
</feature>
<dbReference type="InterPro" id="IPR001298">
    <property type="entry name" value="Filamin/ABP280_rpt"/>
</dbReference>
<feature type="repeat" description="NHL" evidence="10">
    <location>
        <begin position="642"/>
        <end position="685"/>
    </location>
</feature>
<dbReference type="GO" id="GO:0008270">
    <property type="term" value="F:zinc ion binding"/>
    <property type="evidence" value="ECO:0007669"/>
    <property type="project" value="UniProtKB-KW"/>
</dbReference>
<evidence type="ECO:0000256" key="9">
    <source>
        <dbReference type="PROSITE-ProRule" id="PRU00087"/>
    </source>
</evidence>
<dbReference type="InterPro" id="IPR050952">
    <property type="entry name" value="TRIM-NHL_E3_ligases"/>
</dbReference>
<evidence type="ECO:0000259" key="14">
    <source>
        <dbReference type="PROSITE" id="PS50119"/>
    </source>
</evidence>
<dbReference type="RefSeq" id="XP_011669090.2">
    <property type="nucleotide sequence ID" value="XM_011670788.2"/>
</dbReference>
<dbReference type="Gene3D" id="3.30.160.60">
    <property type="entry name" value="Classic Zinc Finger"/>
    <property type="match status" value="1"/>
</dbReference>
<dbReference type="SMART" id="SM00502">
    <property type="entry name" value="BBC"/>
    <property type="match status" value="1"/>
</dbReference>
<dbReference type="PROSITE" id="PS50119">
    <property type="entry name" value="ZF_BBOX"/>
    <property type="match status" value="1"/>
</dbReference>
<evidence type="ECO:0000256" key="4">
    <source>
        <dbReference type="ARBA" id="ARBA00022723"/>
    </source>
</evidence>
<dbReference type="SMART" id="SM00336">
    <property type="entry name" value="BBOX"/>
    <property type="match status" value="1"/>
</dbReference>
<feature type="region of interest" description="Disordered" evidence="12">
    <location>
        <begin position="406"/>
        <end position="448"/>
    </location>
</feature>
<feature type="repeat" description="Filamin" evidence="9">
    <location>
        <begin position="307"/>
        <end position="408"/>
    </location>
</feature>
<feature type="domain" description="RING-type" evidence="13">
    <location>
        <begin position="18"/>
        <end position="59"/>
    </location>
</feature>
<reference evidence="15" key="2">
    <citation type="submission" date="2021-01" db="UniProtKB">
        <authorList>
            <consortium name="EnsemblMetazoa"/>
        </authorList>
    </citation>
    <scope>IDENTIFICATION</scope>
</reference>
<sequence length="730" mass="79869">MASQSPVVKQIDKQFLVCGICLDRYKVPKVLPCLHTFCQNCLENYVPSESLTLTCPLCRQQSIVPERGVAGLQSNFFITNLMEVLERPESNGGGDSPIGDQMLSCASHEGEPLTYYCDNCETAICEECTITEHCDHSTVLLANVIEEHKETLRKILEEAKTQIPQLKDAIAKVTSISSRLSEKKVKAESQISESFGNLEEEVRERKTEMIKELDTVHSAKQSVLQRQRSLLEESLNSIENNCDFTEQALASDNETHVLLVKKQMLSRLQELSQLTMQLKPEENDYINVSCDIDSIQKSIANIGLVQSNSAVPHESVASGEGLKRAVIGDQTAVTITTKNSRGILVKTGNAPLSAQLRTPDAKVDDLPIMDNRNGTYDVIFTVQKEGSHSLVIKLFDEHIRGSPFKLKGCKDDGSTTPKSPSGKIPVRTSVRQKATRRPASASGNIRTFRSNNPIEDDLILTIGTHGRNKGEFTNPQGITSTASGRILVTDSNNQCIQGFNSSGEVKQRFGVRGRSNGQLQRPTGIAVSHNGNYIVADYENKWISNFSPEGKFINKIGTGKLVAPKGVAVDNNNNIIVVDNRASTIFIFSPSGKVLNKIGSRGAQDQQLCGPHFVAVNKDNHIIVSDFHNHCIKIFDIDGQLITSFGSRGEGNGQFNAPTGVAVDNLGNIIVADWGNSRLQVFDSSGSFVSYINTMGDPLYGPQDICITSDGHVAVADSGNHCVKVYKYLQ</sequence>
<dbReference type="InterPro" id="IPR001258">
    <property type="entry name" value="NHL_repeat"/>
</dbReference>
<dbReference type="Pfam" id="PF00630">
    <property type="entry name" value="Filamin"/>
    <property type="match status" value="1"/>
</dbReference>
<dbReference type="InterPro" id="IPR000315">
    <property type="entry name" value="Znf_B-box"/>
</dbReference>
<dbReference type="CDD" id="cd14960">
    <property type="entry name" value="NHL_TRIM2_like"/>
    <property type="match status" value="1"/>
</dbReference>
<evidence type="ECO:0000256" key="6">
    <source>
        <dbReference type="ARBA" id="ARBA00022771"/>
    </source>
</evidence>
<dbReference type="PROSITE" id="PS50089">
    <property type="entry name" value="ZF_RING_2"/>
    <property type="match status" value="1"/>
</dbReference>
<dbReference type="InterPro" id="IPR003649">
    <property type="entry name" value="Bbox_C"/>
</dbReference>
<dbReference type="InterPro" id="IPR018957">
    <property type="entry name" value="Znf_C3HC4_RING-type"/>
</dbReference>
<keyword evidence="16" id="KW-1185">Reference proteome</keyword>
<dbReference type="InterPro" id="IPR013783">
    <property type="entry name" value="Ig-like_fold"/>
</dbReference>
<protein>
    <submittedName>
        <fullName evidence="15">Uncharacterized protein</fullName>
    </submittedName>
</protein>
<dbReference type="FunFam" id="2.40.10.500:FF:000001">
    <property type="entry name" value="tripartite motif-containing protein 3-like"/>
    <property type="match status" value="1"/>
</dbReference>
<dbReference type="SMART" id="SM00184">
    <property type="entry name" value="RING"/>
    <property type="match status" value="1"/>
</dbReference>
<dbReference type="PROSITE" id="PS51125">
    <property type="entry name" value="NHL"/>
    <property type="match status" value="6"/>
</dbReference>
<dbReference type="PANTHER" id="PTHR24104">
    <property type="entry name" value="E3 UBIQUITIN-PROTEIN LIGASE NHLRC1-RELATED"/>
    <property type="match status" value="1"/>
</dbReference>
<evidence type="ECO:0000256" key="2">
    <source>
        <dbReference type="ARBA" id="ARBA00022553"/>
    </source>
</evidence>
<keyword evidence="5" id="KW-0677">Repeat</keyword>
<dbReference type="Gene3D" id="3.30.40.10">
    <property type="entry name" value="Zinc/RING finger domain, C3HC4 (zinc finger)"/>
    <property type="match status" value="1"/>
</dbReference>
<name>A0A7M7NIE0_STRPU</name>
<dbReference type="PROSITE" id="PS00518">
    <property type="entry name" value="ZF_RING_1"/>
    <property type="match status" value="1"/>
</dbReference>
<evidence type="ECO:0000256" key="10">
    <source>
        <dbReference type="PROSITE-ProRule" id="PRU00504"/>
    </source>
</evidence>
<dbReference type="Pfam" id="PF00643">
    <property type="entry name" value="zf-B_box"/>
    <property type="match status" value="1"/>
</dbReference>
<evidence type="ECO:0000256" key="7">
    <source>
        <dbReference type="ARBA" id="ARBA00022833"/>
    </source>
</evidence>
<comment type="similarity">
    <text evidence="1">Belongs to the TRIM/RBCC family.</text>
</comment>
<proteinExistence type="inferred from homology"/>
<dbReference type="InterPro" id="IPR013083">
    <property type="entry name" value="Znf_RING/FYVE/PHD"/>
</dbReference>